<accession>A0A2N0R4R6</accession>
<protein>
    <recommendedName>
        <fullName evidence="3">SWIM-type domain-containing protein</fullName>
    </recommendedName>
</protein>
<keyword evidence="1" id="KW-0862">Zinc</keyword>
<comment type="caution">
    <text evidence="4">The sequence shown here is derived from an EMBL/GenBank/DDBJ whole genome shotgun (WGS) entry which is preliminary data.</text>
</comment>
<dbReference type="VEuPathDB" id="FungiDB:RhiirA1_495999"/>
<dbReference type="Proteomes" id="UP000232688">
    <property type="component" value="Unassembled WGS sequence"/>
</dbReference>
<dbReference type="EMBL" id="LLXH01001579">
    <property type="protein sequence ID" value="PKC58291.1"/>
    <property type="molecule type" value="Genomic_DNA"/>
</dbReference>
<name>A0A2N0R4R6_9GLOM</name>
<dbReference type="PANTHER" id="PTHR35385:SF2">
    <property type="entry name" value="PROTEIN B, PUTATIVE-RELATED"/>
    <property type="match status" value="1"/>
</dbReference>
<dbReference type="PANTHER" id="PTHR35385">
    <property type="entry name" value="PROTEIN B, PUTATIVE-RELATED-RELATED"/>
    <property type="match status" value="1"/>
</dbReference>
<feature type="domain" description="SWIM-type" evidence="3">
    <location>
        <begin position="319"/>
        <end position="353"/>
    </location>
</feature>
<evidence type="ECO:0000313" key="4">
    <source>
        <dbReference type="EMBL" id="PKC58291.1"/>
    </source>
</evidence>
<dbReference type="VEuPathDB" id="FungiDB:RhiirFUN_023264"/>
<dbReference type="PROSITE" id="PS50966">
    <property type="entry name" value="ZF_SWIM"/>
    <property type="match status" value="1"/>
</dbReference>
<proteinExistence type="predicted"/>
<organism evidence="4 5">
    <name type="scientific">Rhizophagus irregularis</name>
    <dbReference type="NCBI Taxonomy" id="588596"/>
    <lineage>
        <taxon>Eukaryota</taxon>
        <taxon>Fungi</taxon>
        <taxon>Fungi incertae sedis</taxon>
        <taxon>Mucoromycota</taxon>
        <taxon>Glomeromycotina</taxon>
        <taxon>Glomeromycetes</taxon>
        <taxon>Glomerales</taxon>
        <taxon>Glomeraceae</taxon>
        <taxon>Rhizophagus</taxon>
    </lineage>
</organism>
<dbReference type="VEuPathDB" id="FungiDB:RhiirFUN_023262"/>
<evidence type="ECO:0000256" key="2">
    <source>
        <dbReference type="SAM" id="MobiDB-lite"/>
    </source>
</evidence>
<sequence>MDIKSQNSPQNFEISQFELDAFVDIDDKEKAREWFLSFESKSKMTMPESRRYKIKGKKDGHSPASAMYDYEDALYLSAMDEQELLVLLADRMTNPNYDYIAKLFYKYREMALGDHNGTSMFKRLEEVVNDYNNSGHGKTILQEYDSCTGKAFILCVVINLMNQVHERVLQSGELCYIDASASFEPLNTSITLLYISCMVGALPLGLFITSDESEITLEKALNLLKTILPQHAFFGCESQVGPKVFLTDDSSAERNALELCWPEGIRLLCTFHILQAFWRWLYDLKHHINKEDWGPIIKKMKEILYTTSGSEMHTHYCEFKQMFYGSKIGTCTCPIGMTGVPCKHQGAVSVKFHISTFNFLPSLASNDRMIYAYIALGYVAKDNSFYASLHAVTTPQDLQTKVGTSNNNTTIEYGVLSCKESNENVEIVDISAFTDFLEEVRRDYRDGGAQLRTALDKFAEHYKAAKLKSIPQLTSFLYDLNRDLDPMVNLRSGSMIRVQVESVKRRKTEGSGYKCKLPNVIKDKENLDPQNIPSCKTRKASKKEHNLSKNVLKNQPN</sequence>
<dbReference type="AlphaFoldDB" id="A0A2N0R4R6"/>
<keyword evidence="1" id="KW-0863">Zinc-finger</keyword>
<feature type="compositionally biased region" description="Polar residues" evidence="2">
    <location>
        <begin position="548"/>
        <end position="557"/>
    </location>
</feature>
<keyword evidence="1" id="KW-0479">Metal-binding</keyword>
<dbReference type="VEuPathDB" id="FungiDB:FUN_018714"/>
<reference evidence="4 5" key="2">
    <citation type="submission" date="2017-10" db="EMBL/GenBank/DDBJ databases">
        <title>Genome analyses suggest a sexual origin of heterokaryosis in a supposedly ancient asexual fungus.</title>
        <authorList>
            <person name="Corradi N."/>
            <person name="Sedzielewska K."/>
            <person name="Noel J."/>
            <person name="Charron P."/>
            <person name="Farinelli L."/>
            <person name="Marton T."/>
            <person name="Kruger M."/>
            <person name="Pelin A."/>
            <person name="Brachmann A."/>
            <person name="Corradi N."/>
        </authorList>
    </citation>
    <scope>NUCLEOTIDE SEQUENCE [LARGE SCALE GENOMIC DNA]</scope>
    <source>
        <strain evidence="4 5">A1</strain>
    </source>
</reference>
<reference evidence="4 5" key="1">
    <citation type="submission" date="2017-10" db="EMBL/GenBank/DDBJ databases">
        <title>Extensive intraspecific genome diversity in a model arbuscular mycorrhizal fungus.</title>
        <authorList>
            <person name="Chen E.C.H."/>
            <person name="Morin E."/>
            <person name="Baudet D."/>
            <person name="Noel J."/>
            <person name="Ndikumana S."/>
            <person name="Charron P."/>
            <person name="St-Onge C."/>
            <person name="Giorgi J."/>
            <person name="Grigoriev I.V."/>
            <person name="Roux C."/>
            <person name="Martin F.M."/>
            <person name="Corradi N."/>
        </authorList>
    </citation>
    <scope>NUCLEOTIDE SEQUENCE [LARGE SCALE GENOMIC DNA]</scope>
    <source>
        <strain evidence="4 5">A1</strain>
    </source>
</reference>
<evidence type="ECO:0000256" key="1">
    <source>
        <dbReference type="PROSITE-ProRule" id="PRU00325"/>
    </source>
</evidence>
<feature type="region of interest" description="Disordered" evidence="2">
    <location>
        <begin position="524"/>
        <end position="557"/>
    </location>
</feature>
<dbReference type="InterPro" id="IPR007527">
    <property type="entry name" value="Znf_SWIM"/>
</dbReference>
<dbReference type="VEuPathDB" id="FungiDB:FUN_001890"/>
<evidence type="ECO:0000313" key="5">
    <source>
        <dbReference type="Proteomes" id="UP000232688"/>
    </source>
</evidence>
<dbReference type="VEuPathDB" id="FungiDB:FUN_006451"/>
<gene>
    <name evidence="4" type="ORF">RhiirA1_495999</name>
</gene>
<evidence type="ECO:0000259" key="3">
    <source>
        <dbReference type="PROSITE" id="PS50966"/>
    </source>
</evidence>
<dbReference type="GO" id="GO:0008270">
    <property type="term" value="F:zinc ion binding"/>
    <property type="evidence" value="ECO:0007669"/>
    <property type="project" value="UniProtKB-KW"/>
</dbReference>